<dbReference type="Gene3D" id="3.30.1320.10">
    <property type="match status" value="1"/>
</dbReference>
<dbReference type="PANTHER" id="PTHR12919">
    <property type="entry name" value="30S RIBOSOMAL PROTEIN S16"/>
    <property type="match status" value="1"/>
</dbReference>
<dbReference type="PANTHER" id="PTHR12919:SF20">
    <property type="entry name" value="SMALL RIBOSOMAL SUBUNIT PROTEIN BS16M"/>
    <property type="match status" value="1"/>
</dbReference>
<dbReference type="InterPro" id="IPR023803">
    <property type="entry name" value="Ribosomal_bS16_dom_sf"/>
</dbReference>
<keyword evidence="1 3" id="KW-0689">Ribosomal protein</keyword>
<gene>
    <name evidence="3 5" type="primary">rpsP</name>
    <name evidence="5" type="ORF">COU35_01845</name>
</gene>
<evidence type="ECO:0000256" key="4">
    <source>
        <dbReference type="SAM" id="MobiDB-lite"/>
    </source>
</evidence>
<feature type="compositionally biased region" description="Low complexity" evidence="4">
    <location>
        <begin position="134"/>
        <end position="145"/>
    </location>
</feature>
<evidence type="ECO:0000313" key="6">
    <source>
        <dbReference type="Proteomes" id="UP000230154"/>
    </source>
</evidence>
<dbReference type="GO" id="GO:0005737">
    <property type="term" value="C:cytoplasm"/>
    <property type="evidence" value="ECO:0007669"/>
    <property type="project" value="UniProtKB-ARBA"/>
</dbReference>
<feature type="compositionally biased region" description="Basic and acidic residues" evidence="4">
    <location>
        <begin position="96"/>
        <end position="108"/>
    </location>
</feature>
<protein>
    <recommendedName>
        <fullName evidence="3">Small ribosomal subunit protein bS16</fullName>
    </recommendedName>
</protein>
<dbReference type="HAMAP" id="MF_00385">
    <property type="entry name" value="Ribosomal_bS16"/>
    <property type="match status" value="1"/>
</dbReference>
<dbReference type="Pfam" id="PF00886">
    <property type="entry name" value="Ribosomal_S16"/>
    <property type="match status" value="1"/>
</dbReference>
<name>A0A2H0TR02_9BACT</name>
<evidence type="ECO:0000256" key="2">
    <source>
        <dbReference type="ARBA" id="ARBA00023274"/>
    </source>
</evidence>
<evidence type="ECO:0000313" key="5">
    <source>
        <dbReference type="EMBL" id="PIR74600.1"/>
    </source>
</evidence>
<evidence type="ECO:0000256" key="1">
    <source>
        <dbReference type="ARBA" id="ARBA00022980"/>
    </source>
</evidence>
<organism evidence="5 6">
    <name type="scientific">Candidatus Magasanikbacteria bacterium CG10_big_fil_rev_8_21_14_0_10_47_10</name>
    <dbReference type="NCBI Taxonomy" id="1974652"/>
    <lineage>
        <taxon>Bacteria</taxon>
        <taxon>Candidatus Magasanikiibacteriota</taxon>
    </lineage>
</organism>
<keyword evidence="2 3" id="KW-0687">Ribonucleoprotein</keyword>
<reference evidence="6" key="1">
    <citation type="submission" date="2017-09" db="EMBL/GenBank/DDBJ databases">
        <title>Depth-based differentiation of microbial function through sediment-hosted aquifers and enrichment of novel symbionts in the deep terrestrial subsurface.</title>
        <authorList>
            <person name="Probst A.J."/>
            <person name="Ladd B."/>
            <person name="Jarett J.K."/>
            <person name="Geller-Mcgrath D.E."/>
            <person name="Sieber C.M.K."/>
            <person name="Emerson J.B."/>
            <person name="Anantharaman K."/>
            <person name="Thomas B.C."/>
            <person name="Malmstrom R."/>
            <person name="Stieglmeier M."/>
            <person name="Klingl A."/>
            <person name="Woyke T."/>
            <person name="Ryan C.M."/>
            <person name="Banfield J.F."/>
        </authorList>
    </citation>
    <scope>NUCLEOTIDE SEQUENCE [LARGE SCALE GENOMIC DNA]</scope>
</reference>
<dbReference type="NCBIfam" id="TIGR00002">
    <property type="entry name" value="S16"/>
    <property type="match status" value="1"/>
</dbReference>
<dbReference type="GO" id="GO:0006412">
    <property type="term" value="P:translation"/>
    <property type="evidence" value="ECO:0007669"/>
    <property type="project" value="UniProtKB-UniRule"/>
</dbReference>
<dbReference type="Proteomes" id="UP000230154">
    <property type="component" value="Unassembled WGS sequence"/>
</dbReference>
<accession>A0A2H0TR02</accession>
<sequence length="168" mass="18470">MLRIRLQRIGKKKAPVYRMIVSEREKDTQAGTLETLGKYNPVLKDKVIDLNVERIKHWISMGAQPSNTVHNLLVNAGILSGEKAKAITITKRRRGKLDEKKAADEEAKSAAAASEEVAQQDVPENEDESQQPVESAPEEAPSTQEESPEEEAAPAEQGQQTGEEKTGV</sequence>
<feature type="region of interest" description="Disordered" evidence="4">
    <location>
        <begin position="91"/>
        <end position="168"/>
    </location>
</feature>
<dbReference type="InterPro" id="IPR000307">
    <property type="entry name" value="Ribosomal_bS16"/>
</dbReference>
<comment type="caution">
    <text evidence="5">The sequence shown here is derived from an EMBL/GenBank/DDBJ whole genome shotgun (WGS) entry which is preliminary data.</text>
</comment>
<dbReference type="SUPFAM" id="SSF54565">
    <property type="entry name" value="Ribosomal protein S16"/>
    <property type="match status" value="1"/>
</dbReference>
<dbReference type="GO" id="GO:0015935">
    <property type="term" value="C:small ribosomal subunit"/>
    <property type="evidence" value="ECO:0007669"/>
    <property type="project" value="TreeGrafter"/>
</dbReference>
<dbReference type="AlphaFoldDB" id="A0A2H0TR02"/>
<feature type="compositionally biased region" description="Low complexity" evidence="4">
    <location>
        <begin position="109"/>
        <end position="122"/>
    </location>
</feature>
<dbReference type="GO" id="GO:0003735">
    <property type="term" value="F:structural constituent of ribosome"/>
    <property type="evidence" value="ECO:0007669"/>
    <property type="project" value="InterPro"/>
</dbReference>
<proteinExistence type="inferred from homology"/>
<comment type="similarity">
    <text evidence="3">Belongs to the bacterial ribosomal protein bS16 family.</text>
</comment>
<evidence type="ECO:0000256" key="3">
    <source>
        <dbReference type="HAMAP-Rule" id="MF_00385"/>
    </source>
</evidence>
<dbReference type="EMBL" id="PFCB01000016">
    <property type="protein sequence ID" value="PIR74600.1"/>
    <property type="molecule type" value="Genomic_DNA"/>
</dbReference>